<keyword evidence="2" id="KW-1185">Reference proteome</keyword>
<protein>
    <submittedName>
        <fullName evidence="1">Uncharacterized protein</fullName>
    </submittedName>
</protein>
<evidence type="ECO:0000313" key="2">
    <source>
        <dbReference type="Proteomes" id="UP000631114"/>
    </source>
</evidence>
<gene>
    <name evidence="1" type="ORF">IFM89_015347</name>
</gene>
<proteinExistence type="predicted"/>
<dbReference type="EMBL" id="JADFTS010000002">
    <property type="protein sequence ID" value="KAF9620950.1"/>
    <property type="molecule type" value="Genomic_DNA"/>
</dbReference>
<evidence type="ECO:0000313" key="1">
    <source>
        <dbReference type="EMBL" id="KAF9620950.1"/>
    </source>
</evidence>
<accession>A0A835M6E4</accession>
<reference evidence="1 2" key="1">
    <citation type="submission" date="2020-10" db="EMBL/GenBank/DDBJ databases">
        <title>The Coptis chinensis genome and diversification of protoberbering-type alkaloids.</title>
        <authorList>
            <person name="Wang B."/>
            <person name="Shu S."/>
            <person name="Song C."/>
            <person name="Liu Y."/>
        </authorList>
    </citation>
    <scope>NUCLEOTIDE SEQUENCE [LARGE SCALE GENOMIC DNA]</scope>
    <source>
        <strain evidence="1">HL-2020</strain>
        <tissue evidence="1">Leaf</tissue>
    </source>
</reference>
<organism evidence="1 2">
    <name type="scientific">Coptis chinensis</name>
    <dbReference type="NCBI Taxonomy" id="261450"/>
    <lineage>
        <taxon>Eukaryota</taxon>
        <taxon>Viridiplantae</taxon>
        <taxon>Streptophyta</taxon>
        <taxon>Embryophyta</taxon>
        <taxon>Tracheophyta</taxon>
        <taxon>Spermatophyta</taxon>
        <taxon>Magnoliopsida</taxon>
        <taxon>Ranunculales</taxon>
        <taxon>Ranunculaceae</taxon>
        <taxon>Coptidoideae</taxon>
        <taxon>Coptis</taxon>
    </lineage>
</organism>
<comment type="caution">
    <text evidence="1">The sequence shown here is derived from an EMBL/GenBank/DDBJ whole genome shotgun (WGS) entry which is preliminary data.</text>
</comment>
<dbReference type="AlphaFoldDB" id="A0A835M6E4"/>
<name>A0A835M6E4_9MAGN</name>
<sequence length="131" mass="14829">MGICLGKHSQKHENSAAFNDVKPTVNSNTSEAPDVRREVRILQARLDIKPSTDSACCFASCEHKPYCNIGTRVLIKLDVVVVEGLELKFNTTYSYLQLGQDGNLRIYTYFDKVNDTTTRPPWDETLIYNVL</sequence>
<dbReference type="Proteomes" id="UP000631114">
    <property type="component" value="Unassembled WGS sequence"/>
</dbReference>